<dbReference type="InterPro" id="IPR013760">
    <property type="entry name" value="Topo_IIA-like_dom_sf"/>
</dbReference>
<dbReference type="EC" id="5.6.2.2" evidence="3 13"/>
<dbReference type="PANTHER" id="PTHR45866">
    <property type="entry name" value="DNA GYRASE/TOPOISOMERASE SUBUNIT B"/>
    <property type="match status" value="1"/>
</dbReference>
<dbReference type="Pfam" id="PF00986">
    <property type="entry name" value="DNA_gyraseB_C"/>
    <property type="match status" value="1"/>
</dbReference>
<dbReference type="SUPFAM" id="SSF55874">
    <property type="entry name" value="ATPase domain of HSP90 chaperone/DNA topoisomerase II/histidine kinase"/>
    <property type="match status" value="1"/>
</dbReference>
<dbReference type="EMBL" id="LPUF01000001">
    <property type="protein sequence ID" value="OQK16488.1"/>
    <property type="molecule type" value="Genomic_DNA"/>
</dbReference>
<dbReference type="InterPro" id="IPR020568">
    <property type="entry name" value="Ribosomal_Su5_D2-typ_SF"/>
</dbReference>
<dbReference type="NCBIfam" id="NF004189">
    <property type="entry name" value="PRK05644.1"/>
    <property type="match status" value="1"/>
</dbReference>
<dbReference type="InterPro" id="IPR018522">
    <property type="entry name" value="TopoIIA_CS"/>
</dbReference>
<evidence type="ECO:0000256" key="9">
    <source>
        <dbReference type="ARBA" id="ARBA00022842"/>
    </source>
</evidence>
<dbReference type="PRINTS" id="PR01159">
    <property type="entry name" value="DNAGYRASEB"/>
</dbReference>
<dbReference type="FunFam" id="3.30.230.10:FF:000005">
    <property type="entry name" value="DNA gyrase subunit B"/>
    <property type="match status" value="1"/>
</dbReference>
<evidence type="ECO:0000256" key="10">
    <source>
        <dbReference type="ARBA" id="ARBA00023029"/>
    </source>
</evidence>
<dbReference type="InterPro" id="IPR013506">
    <property type="entry name" value="Topo_IIA_bsu_dom2"/>
</dbReference>
<dbReference type="HAMAP" id="MF_01898">
    <property type="entry name" value="GyrB"/>
    <property type="match status" value="1"/>
</dbReference>
<evidence type="ECO:0000256" key="3">
    <source>
        <dbReference type="ARBA" id="ARBA00012895"/>
    </source>
</evidence>
<protein>
    <recommendedName>
        <fullName evidence="4 13">DNA gyrase subunit B</fullName>
        <ecNumber evidence="3 13">5.6.2.2</ecNumber>
    </recommendedName>
</protein>
<dbReference type="Gene3D" id="3.10.20.690">
    <property type="match status" value="1"/>
</dbReference>
<dbReference type="Pfam" id="PF01751">
    <property type="entry name" value="Toprim"/>
    <property type="match status" value="1"/>
</dbReference>
<dbReference type="SMART" id="SM00433">
    <property type="entry name" value="TOP2c"/>
    <property type="match status" value="1"/>
</dbReference>
<evidence type="ECO:0000256" key="1">
    <source>
        <dbReference type="ARBA" id="ARBA00000185"/>
    </source>
</evidence>
<gene>
    <name evidence="13 15" type="primary">gyrB</name>
    <name evidence="15" type="ORF">AU255_00855</name>
</gene>
<dbReference type="FunFam" id="3.40.50.670:FF:000004">
    <property type="entry name" value="DNA gyrase subunit B"/>
    <property type="match status" value="1"/>
</dbReference>
<comment type="caution">
    <text evidence="15">The sequence shown here is derived from an EMBL/GenBank/DDBJ whole genome shotgun (WGS) entry which is preliminary data.</text>
</comment>
<evidence type="ECO:0000256" key="7">
    <source>
        <dbReference type="ARBA" id="ARBA00022741"/>
    </source>
</evidence>
<dbReference type="PROSITE" id="PS50880">
    <property type="entry name" value="TOPRIM"/>
    <property type="match status" value="1"/>
</dbReference>
<evidence type="ECO:0000256" key="4">
    <source>
        <dbReference type="ARBA" id="ARBA00019166"/>
    </source>
</evidence>
<evidence type="ECO:0000256" key="2">
    <source>
        <dbReference type="ARBA" id="ARBA00010708"/>
    </source>
</evidence>
<comment type="subcellular location">
    <subcellularLocation>
        <location evidence="13">Cytoplasm</location>
    </subcellularLocation>
</comment>
<evidence type="ECO:0000259" key="14">
    <source>
        <dbReference type="PROSITE" id="PS50880"/>
    </source>
</evidence>
<evidence type="ECO:0000256" key="8">
    <source>
        <dbReference type="ARBA" id="ARBA00022840"/>
    </source>
</evidence>
<evidence type="ECO:0000256" key="13">
    <source>
        <dbReference type="HAMAP-Rule" id="MF_01898"/>
    </source>
</evidence>
<organism evidence="15 16">
    <name type="scientific">Methyloprofundus sedimenti</name>
    <dbReference type="NCBI Taxonomy" id="1420851"/>
    <lineage>
        <taxon>Bacteria</taxon>
        <taxon>Pseudomonadati</taxon>
        <taxon>Pseudomonadota</taxon>
        <taxon>Gammaproteobacteria</taxon>
        <taxon>Methylococcales</taxon>
        <taxon>Methylococcaceae</taxon>
        <taxon>Methyloprofundus</taxon>
    </lineage>
</organism>
<dbReference type="AlphaFoldDB" id="A0A1V8M4P2"/>
<dbReference type="InterPro" id="IPR002288">
    <property type="entry name" value="DNA_gyrase_B_C"/>
</dbReference>
<dbReference type="Pfam" id="PF00204">
    <property type="entry name" value="DNA_gyraseB"/>
    <property type="match status" value="1"/>
</dbReference>
<dbReference type="Pfam" id="PF02518">
    <property type="entry name" value="HATPase_c"/>
    <property type="match status" value="1"/>
</dbReference>
<evidence type="ECO:0000256" key="5">
    <source>
        <dbReference type="ARBA" id="ARBA00022490"/>
    </source>
</evidence>
<comment type="similarity">
    <text evidence="2 13">Belongs to the type II topoisomerase GyrB family.</text>
</comment>
<feature type="binding site" evidence="13">
    <location>
        <position position="500"/>
    </location>
    <ligand>
        <name>Mg(2+)</name>
        <dbReference type="ChEBI" id="CHEBI:18420"/>
        <label>1</label>
        <note>catalytic</note>
    </ligand>
</feature>
<dbReference type="GO" id="GO:0005694">
    <property type="term" value="C:chromosome"/>
    <property type="evidence" value="ECO:0007669"/>
    <property type="project" value="InterPro"/>
</dbReference>
<dbReference type="GO" id="GO:0046872">
    <property type="term" value="F:metal ion binding"/>
    <property type="evidence" value="ECO:0007669"/>
    <property type="project" value="UniProtKB-KW"/>
</dbReference>
<dbReference type="FunFam" id="3.30.565.10:FF:000002">
    <property type="entry name" value="DNA gyrase subunit B"/>
    <property type="match status" value="1"/>
</dbReference>
<dbReference type="SUPFAM" id="SSF54211">
    <property type="entry name" value="Ribosomal protein S5 domain 2-like"/>
    <property type="match status" value="1"/>
</dbReference>
<keyword evidence="6 13" id="KW-0479">Metal-binding</keyword>
<dbReference type="InterPro" id="IPR014721">
    <property type="entry name" value="Ribsml_uS5_D2-typ_fold_subgr"/>
</dbReference>
<feature type="domain" description="Toprim" evidence="14">
    <location>
        <begin position="420"/>
        <end position="535"/>
    </location>
</feature>
<dbReference type="OrthoDB" id="9802808at2"/>
<dbReference type="InterPro" id="IPR000565">
    <property type="entry name" value="Topo_IIA_B"/>
</dbReference>
<dbReference type="NCBIfam" id="TIGR01059">
    <property type="entry name" value="gyrB"/>
    <property type="match status" value="1"/>
</dbReference>
<dbReference type="InterPro" id="IPR003594">
    <property type="entry name" value="HATPase_dom"/>
</dbReference>
<keyword evidence="5 13" id="KW-0963">Cytoplasm</keyword>
<dbReference type="Proteomes" id="UP000191980">
    <property type="component" value="Unassembled WGS sequence"/>
</dbReference>
<dbReference type="InterPro" id="IPR034160">
    <property type="entry name" value="TOPRIM_GyrB"/>
</dbReference>
<dbReference type="CDD" id="cd03366">
    <property type="entry name" value="TOPRIM_TopoIIA_GyrB"/>
    <property type="match status" value="1"/>
</dbReference>
<keyword evidence="9 13" id="KW-0460">Magnesium</keyword>
<name>A0A1V8M4P2_9GAMM</name>
<dbReference type="Pfam" id="PF21249">
    <property type="entry name" value="GyrB_hook"/>
    <property type="match status" value="1"/>
</dbReference>
<keyword evidence="8 13" id="KW-0067">ATP-binding</keyword>
<comment type="miscellaneous">
    <text evidence="13">Few gyrases are as efficient as E.coli at forming negative supercoils. Not all organisms have 2 type II topoisomerases; in organisms with a single type II topoisomerase this enzyme also has to decatenate newly replicated chromosomes.</text>
</comment>
<evidence type="ECO:0000256" key="11">
    <source>
        <dbReference type="ARBA" id="ARBA00023125"/>
    </source>
</evidence>
<dbReference type="InterPro" id="IPR013759">
    <property type="entry name" value="Topo_IIA_B_C"/>
</dbReference>
<evidence type="ECO:0000256" key="12">
    <source>
        <dbReference type="ARBA" id="ARBA00023235"/>
    </source>
</evidence>
<proteinExistence type="inferred from homology"/>
<reference evidence="15 16" key="1">
    <citation type="submission" date="2015-12" db="EMBL/GenBank/DDBJ databases">
        <authorList>
            <person name="Shamseldin A."/>
            <person name="Moawad H."/>
            <person name="Abd El-Rahim W.M."/>
            <person name="Sadowsky M.J."/>
        </authorList>
    </citation>
    <scope>NUCLEOTIDE SEQUENCE [LARGE SCALE GENOMIC DNA]</scope>
    <source>
        <strain evidence="15 16">WF1</strain>
    </source>
</reference>
<dbReference type="InterPro" id="IPR041423">
    <property type="entry name" value="GyrB_insert"/>
</dbReference>
<evidence type="ECO:0000313" key="15">
    <source>
        <dbReference type="EMBL" id="OQK16488.1"/>
    </source>
</evidence>
<feature type="binding site" evidence="13">
    <location>
        <position position="502"/>
    </location>
    <ligand>
        <name>Mg(2+)</name>
        <dbReference type="ChEBI" id="CHEBI:18420"/>
        <label>2</label>
    </ligand>
</feature>
<dbReference type="PROSITE" id="PS00177">
    <property type="entry name" value="TOPOISOMERASE_II"/>
    <property type="match status" value="1"/>
</dbReference>
<dbReference type="SUPFAM" id="SSF56719">
    <property type="entry name" value="Type II DNA topoisomerase"/>
    <property type="match status" value="1"/>
</dbReference>
<dbReference type="RefSeq" id="WP_080521117.1">
    <property type="nucleotide sequence ID" value="NZ_LPUF01000001.1"/>
</dbReference>
<evidence type="ECO:0000313" key="16">
    <source>
        <dbReference type="Proteomes" id="UP000191980"/>
    </source>
</evidence>
<dbReference type="Gene3D" id="3.40.50.670">
    <property type="match status" value="2"/>
</dbReference>
<dbReference type="GO" id="GO:0006265">
    <property type="term" value="P:DNA topological change"/>
    <property type="evidence" value="ECO:0007669"/>
    <property type="project" value="UniProtKB-UniRule"/>
</dbReference>
<dbReference type="InterPro" id="IPR049353">
    <property type="entry name" value="GyrB_hook"/>
</dbReference>
<comment type="catalytic activity">
    <reaction evidence="1 13">
        <text>ATP-dependent breakage, passage and rejoining of double-stranded DNA.</text>
        <dbReference type="EC" id="5.6.2.2"/>
    </reaction>
</comment>
<sequence length="804" mass="90564">MSDKTDNYDSSNIKVLKGLDAVRKRPGMYIGDTDDGTGLHHMVFEVVDNSIDEALAGYCKEVNVTINDNGSVTVSDDGRGIPVDIHPEEGRSSAEVIMTVLHAGGKFDDNAYKVSGGLHGVGISVVNALSEKLDLEIYKGGYVYRQTYKHGEPVSPLEKMETTDKKGTKVTFLPSKDTFGDVEFHYEILVKRLRELSFLNSGVRIHVKDTRSGKEDIFEFEGGIKAFVEHLNKNKTPLFPEVFYFTVEKEGVTVEVAMQWNDSYQENIFCFTNNIPQRDGGSHLAGFRGGLTRTINQYIEATGLAKKEKVSTTGDDAREGLTAVLSVKVPDPKFSSQTKDKLVSSEVKPLVESAMNERLNDFLQETPGIAKIIVNKIVEAARARDAARKARDLTRRKTTLDIAGLPGKLADCQEKDPALSEIFIVEGDSAGGSAKQGRDRRTQAILPLKGKILNVERARFDRMISSDEVGTLITALGCGIGKDEYDPEKLRYHRIIIMTDADVDGSHIRTLLLTFFYRQMPELIERGHIYIAQPPLYKIKKGKQERYVKDDAELNEYLIQLALEKTQLVTNSETPEIKGIGLEKLANEYLGVEEVINRMGRRYDDDFLEELTRVQTLTKEAQQDEVQLTAWLGMVESSLNQRISKSTFIIEIAYRNAEDYTLTIHKREHGVEKIFIIEAVFFNSNDYKKIATYIEDTNDLFSDESFIQMGERKQPVNNFKEAFGWMMREIKKGQHIQRYKGLGEMNPEQLFETTLDVNQRVLLQVHIADAIAADEVFTTLMGDVVEPRRDFIVKNALEVSNLDV</sequence>
<feature type="binding site" evidence="13">
    <location>
        <position position="426"/>
    </location>
    <ligand>
        <name>Mg(2+)</name>
        <dbReference type="ChEBI" id="CHEBI:18420"/>
        <label>1</label>
        <note>catalytic</note>
    </ligand>
</feature>
<keyword evidence="12 13" id="KW-0413">Isomerase</keyword>
<keyword evidence="7 13" id="KW-0547">Nucleotide-binding</keyword>
<dbReference type="GO" id="GO:0003677">
    <property type="term" value="F:DNA binding"/>
    <property type="evidence" value="ECO:0007669"/>
    <property type="project" value="UniProtKB-KW"/>
</dbReference>
<dbReference type="PANTHER" id="PTHR45866:SF1">
    <property type="entry name" value="DNA GYRASE SUBUNIT B, MITOCHONDRIAL"/>
    <property type="match status" value="1"/>
</dbReference>
<dbReference type="GO" id="GO:0006261">
    <property type="term" value="P:DNA-templated DNA replication"/>
    <property type="evidence" value="ECO:0007669"/>
    <property type="project" value="UniProtKB-UniRule"/>
</dbReference>
<dbReference type="InterPro" id="IPR011557">
    <property type="entry name" value="GyrB"/>
</dbReference>
<dbReference type="NCBIfam" id="NF011501">
    <property type="entry name" value="PRK14939.1"/>
    <property type="match status" value="1"/>
</dbReference>
<feature type="site" description="Interaction with DNA" evidence="13">
    <location>
        <position position="451"/>
    </location>
</feature>
<dbReference type="GO" id="GO:0003918">
    <property type="term" value="F:DNA topoisomerase type II (double strand cut, ATP-hydrolyzing) activity"/>
    <property type="evidence" value="ECO:0007669"/>
    <property type="project" value="UniProtKB-UniRule"/>
</dbReference>
<dbReference type="Gene3D" id="3.30.565.10">
    <property type="entry name" value="Histidine kinase-like ATPase, C-terminal domain"/>
    <property type="match status" value="1"/>
</dbReference>
<comment type="function">
    <text evidence="13">A type II topoisomerase that negatively supercoils closed circular double-stranded (ds) DNA in an ATP-dependent manner to modulate DNA topology and maintain chromosomes in an underwound state. Negative supercoiling favors strand separation, and DNA replication, transcription, recombination and repair, all of which involve strand separation. Also able to catalyze the interconversion of other topological isomers of dsDNA rings, including catenanes and knotted rings. Type II topoisomerases break and join 2 DNA strands simultaneously in an ATP-dependent manner.</text>
</comment>
<evidence type="ECO:0000256" key="6">
    <source>
        <dbReference type="ARBA" id="ARBA00022723"/>
    </source>
</evidence>
<keyword evidence="16" id="KW-1185">Reference proteome</keyword>
<dbReference type="GO" id="GO:0005737">
    <property type="term" value="C:cytoplasm"/>
    <property type="evidence" value="ECO:0007669"/>
    <property type="project" value="UniProtKB-SubCell"/>
</dbReference>
<dbReference type="STRING" id="1420851.AU255_00855"/>
<dbReference type="CDD" id="cd00822">
    <property type="entry name" value="TopoII_Trans_DNA_gyrase"/>
    <property type="match status" value="1"/>
</dbReference>
<accession>A0A1V8M4P2</accession>
<dbReference type="InterPro" id="IPR001241">
    <property type="entry name" value="Topo_IIA"/>
</dbReference>
<dbReference type="SMART" id="SM00387">
    <property type="entry name" value="HATPase_c"/>
    <property type="match status" value="1"/>
</dbReference>
<dbReference type="FunFam" id="3.40.50.670:FF:000005">
    <property type="entry name" value="DNA gyrase subunit B"/>
    <property type="match status" value="1"/>
</dbReference>
<dbReference type="Pfam" id="PF18053">
    <property type="entry name" value="GyrB_insert"/>
    <property type="match status" value="1"/>
</dbReference>
<dbReference type="InterPro" id="IPR036890">
    <property type="entry name" value="HATPase_C_sf"/>
</dbReference>
<dbReference type="Gene3D" id="3.30.230.10">
    <property type="match status" value="1"/>
</dbReference>
<dbReference type="InterPro" id="IPR006171">
    <property type="entry name" value="TOPRIM_dom"/>
</dbReference>
<keyword evidence="11" id="KW-0238">DNA-binding</keyword>
<keyword evidence="10 13" id="KW-0799">Topoisomerase</keyword>
<dbReference type="GO" id="GO:0005524">
    <property type="term" value="F:ATP binding"/>
    <property type="evidence" value="ECO:0007669"/>
    <property type="project" value="UniProtKB-UniRule"/>
</dbReference>
<feature type="site" description="Interaction with DNA" evidence="13">
    <location>
        <position position="454"/>
    </location>
</feature>
<dbReference type="CDD" id="cd16928">
    <property type="entry name" value="HATPase_GyrB-like"/>
    <property type="match status" value="1"/>
</dbReference>
<comment type="subunit">
    <text evidence="13">Heterotetramer, composed of two GyrA and two GyrB chains. In the heterotetramer, GyrA contains the active site tyrosine that forms a transient covalent intermediate with DNA, while GyrB binds cofactors and catalyzes ATP hydrolysis.</text>
</comment>
<feature type="binding site" evidence="13">
    <location>
        <position position="500"/>
    </location>
    <ligand>
        <name>Mg(2+)</name>
        <dbReference type="ChEBI" id="CHEBI:18420"/>
        <label>2</label>
    </ligand>
</feature>
<dbReference type="PRINTS" id="PR00418">
    <property type="entry name" value="TPI2FAMILY"/>
</dbReference>
<comment type="cofactor">
    <cofactor evidence="13">
        <name>Mg(2+)</name>
        <dbReference type="ChEBI" id="CHEBI:18420"/>
    </cofactor>
    <cofactor evidence="13">
        <name>Mn(2+)</name>
        <dbReference type="ChEBI" id="CHEBI:29035"/>
    </cofactor>
    <cofactor evidence="13">
        <name>Ca(2+)</name>
        <dbReference type="ChEBI" id="CHEBI:29108"/>
    </cofactor>
    <text evidence="13">Binds two Mg(2+) per subunit. The magnesium ions form salt bridges with both the protein and the DNA. Can also accept other divalent metal cations, such as Mn(2+) or Ca(2+).</text>
</comment>